<proteinExistence type="predicted"/>
<gene>
    <name evidence="1" type="ordered locus">Spirs_2287</name>
</gene>
<dbReference type="Pfam" id="PF08282">
    <property type="entry name" value="Hydrolase_3"/>
    <property type="match status" value="1"/>
</dbReference>
<evidence type="ECO:0000313" key="1">
    <source>
        <dbReference type="EMBL" id="ADK81402.1"/>
    </source>
</evidence>
<dbReference type="STRING" id="573413.Spirs_2287"/>
<dbReference type="eggNOG" id="COG0561">
    <property type="taxonomic scope" value="Bacteria"/>
</dbReference>
<dbReference type="SUPFAM" id="SSF56784">
    <property type="entry name" value="HAD-like"/>
    <property type="match status" value="1"/>
</dbReference>
<dbReference type="GO" id="GO:0005829">
    <property type="term" value="C:cytosol"/>
    <property type="evidence" value="ECO:0007669"/>
    <property type="project" value="TreeGrafter"/>
</dbReference>
<evidence type="ECO:0000313" key="2">
    <source>
        <dbReference type="Proteomes" id="UP000002318"/>
    </source>
</evidence>
<reference evidence="1 2" key="1">
    <citation type="journal article" date="2010" name="Stand. Genomic Sci.">
        <title>Complete genome sequence of Spirochaeta smaragdinae type strain (SEBR 4228).</title>
        <authorList>
            <person name="Mavromatis K."/>
            <person name="Yasawong M."/>
            <person name="Chertkov O."/>
            <person name="Lapidus A."/>
            <person name="Lucas S."/>
            <person name="Nolan M."/>
            <person name="Del Rio T.G."/>
            <person name="Tice H."/>
            <person name="Cheng J.F."/>
            <person name="Pitluck S."/>
            <person name="Liolios K."/>
            <person name="Ivanova N."/>
            <person name="Tapia R."/>
            <person name="Han C."/>
            <person name="Bruce D."/>
            <person name="Goodwin L."/>
            <person name="Pati A."/>
            <person name="Chen A."/>
            <person name="Palaniappan K."/>
            <person name="Land M."/>
            <person name="Hauser L."/>
            <person name="Chang Y.J."/>
            <person name="Jeffries C.D."/>
            <person name="Detter J.C."/>
            <person name="Rohde M."/>
            <person name="Brambilla E."/>
            <person name="Spring S."/>
            <person name="Goker M."/>
            <person name="Sikorski J."/>
            <person name="Woyke T."/>
            <person name="Bristow J."/>
            <person name="Eisen J.A."/>
            <person name="Markowitz V."/>
            <person name="Hugenholtz P."/>
            <person name="Klenk H.P."/>
            <person name="Kyrpides N.C."/>
        </authorList>
    </citation>
    <scope>NUCLEOTIDE SEQUENCE [LARGE SCALE GENOMIC DNA]</scope>
    <source>
        <strain evidence="2">DSM 11293 / JCM 15392 / SEBR 4228</strain>
    </source>
</reference>
<dbReference type="AlphaFoldDB" id="E1R1M6"/>
<dbReference type="InterPro" id="IPR036412">
    <property type="entry name" value="HAD-like_sf"/>
</dbReference>
<keyword evidence="2" id="KW-1185">Reference proteome</keyword>
<dbReference type="KEGG" id="ssm:Spirs_2287"/>
<organism evidence="1 2">
    <name type="scientific">Sediminispirochaeta smaragdinae (strain DSM 11293 / JCM 15392 / SEBR 4228)</name>
    <name type="common">Spirochaeta smaragdinae</name>
    <dbReference type="NCBI Taxonomy" id="573413"/>
    <lineage>
        <taxon>Bacteria</taxon>
        <taxon>Pseudomonadati</taxon>
        <taxon>Spirochaetota</taxon>
        <taxon>Spirochaetia</taxon>
        <taxon>Spirochaetales</taxon>
        <taxon>Spirochaetaceae</taxon>
        <taxon>Sediminispirochaeta</taxon>
    </lineage>
</organism>
<sequence length="281" mass="31291">MSSSNRSLIALDFDGTMAVGGNPVASVVKLLECGLPRDVVRVVATGRSLASIRESWPEPWPLDYLIFSSGAGLYDCSSRRLCWKRHLKKSETEWGLRLLEAEAIDYMVHFPIPDNHRFFYRRFAGHPDFERRIERYHTYAVAGEGPIELPGELTQIIAIADEERISDKLLMSLSSHYSVIRSTSPLDGRSFWLELFSKGVDKGSGLALLCDRLKIDRKEVLAVGNDFNDLHMLRWAGSAAVVEGFPLSHAYRFHTFPPASEGGAASAVMEWLSSGKSRGTG</sequence>
<dbReference type="RefSeq" id="WP_013254865.1">
    <property type="nucleotide sequence ID" value="NC_014364.1"/>
</dbReference>
<dbReference type="EMBL" id="CP002116">
    <property type="protein sequence ID" value="ADK81402.1"/>
    <property type="molecule type" value="Genomic_DNA"/>
</dbReference>
<dbReference type="GO" id="GO:0016791">
    <property type="term" value="F:phosphatase activity"/>
    <property type="evidence" value="ECO:0007669"/>
    <property type="project" value="TreeGrafter"/>
</dbReference>
<keyword evidence="1" id="KW-0378">Hydrolase</keyword>
<dbReference type="PANTHER" id="PTHR10000">
    <property type="entry name" value="PHOSPHOSERINE PHOSPHATASE"/>
    <property type="match status" value="1"/>
</dbReference>
<dbReference type="InterPro" id="IPR023214">
    <property type="entry name" value="HAD_sf"/>
</dbReference>
<dbReference type="OrthoDB" id="9781413at2"/>
<accession>E1R1M6</accession>
<dbReference type="PANTHER" id="PTHR10000:SF8">
    <property type="entry name" value="HAD SUPERFAMILY HYDROLASE-LIKE, TYPE 3"/>
    <property type="match status" value="1"/>
</dbReference>
<dbReference type="Gene3D" id="3.30.1240.10">
    <property type="match status" value="1"/>
</dbReference>
<protein>
    <submittedName>
        <fullName evidence="1">Haloacid dehalogenase domain protein hydrolase type 3</fullName>
    </submittedName>
</protein>
<dbReference type="Proteomes" id="UP000002318">
    <property type="component" value="Chromosome"/>
</dbReference>
<dbReference type="Gene3D" id="3.40.50.1000">
    <property type="entry name" value="HAD superfamily/HAD-like"/>
    <property type="match status" value="1"/>
</dbReference>
<name>E1R1M6_SEDSS</name>
<dbReference type="GO" id="GO:0000287">
    <property type="term" value="F:magnesium ion binding"/>
    <property type="evidence" value="ECO:0007669"/>
    <property type="project" value="TreeGrafter"/>
</dbReference>
<dbReference type="HOGENOM" id="CLU_044146_1_2_12"/>